<evidence type="ECO:0000259" key="2">
    <source>
        <dbReference type="Pfam" id="PF02517"/>
    </source>
</evidence>
<dbReference type="GO" id="GO:0008237">
    <property type="term" value="F:metallopeptidase activity"/>
    <property type="evidence" value="ECO:0007669"/>
    <property type="project" value="UniProtKB-KW"/>
</dbReference>
<keyword evidence="1" id="KW-1133">Transmembrane helix</keyword>
<feature type="transmembrane region" description="Helical" evidence="1">
    <location>
        <begin position="172"/>
        <end position="188"/>
    </location>
</feature>
<keyword evidence="3" id="KW-0482">Metalloprotease</keyword>
<evidence type="ECO:0000256" key="1">
    <source>
        <dbReference type="SAM" id="Phobius"/>
    </source>
</evidence>
<dbReference type="GO" id="GO:0080120">
    <property type="term" value="P:CAAX-box protein maturation"/>
    <property type="evidence" value="ECO:0007669"/>
    <property type="project" value="UniProtKB-ARBA"/>
</dbReference>
<feature type="transmembrane region" description="Helical" evidence="1">
    <location>
        <begin position="257"/>
        <end position="275"/>
    </location>
</feature>
<dbReference type="PANTHER" id="PTHR39430">
    <property type="entry name" value="MEMBRANE-ASSOCIATED PROTEASE-RELATED"/>
    <property type="match status" value="1"/>
</dbReference>
<feature type="transmembrane region" description="Helical" evidence="1">
    <location>
        <begin position="60"/>
        <end position="81"/>
    </location>
</feature>
<feature type="domain" description="CAAX prenyl protease 2/Lysostaphin resistance protein A-like" evidence="2">
    <location>
        <begin position="138"/>
        <end position="227"/>
    </location>
</feature>
<proteinExistence type="predicted"/>
<protein>
    <submittedName>
        <fullName evidence="3">CPBP family intramembrane metalloprotease</fullName>
    </submittedName>
</protein>
<feature type="transmembrane region" description="Helical" evidence="1">
    <location>
        <begin position="194"/>
        <end position="212"/>
    </location>
</feature>
<keyword evidence="1" id="KW-0812">Transmembrane</keyword>
<keyword evidence="4" id="KW-1185">Reference proteome</keyword>
<keyword evidence="3" id="KW-0645">Protease</keyword>
<keyword evidence="1" id="KW-0472">Membrane</keyword>
<name>A0A368K1W8_9HYPH</name>
<dbReference type="GO" id="GO:0006508">
    <property type="term" value="P:proteolysis"/>
    <property type="evidence" value="ECO:0007669"/>
    <property type="project" value="UniProtKB-KW"/>
</dbReference>
<feature type="transmembrane region" description="Helical" evidence="1">
    <location>
        <begin position="133"/>
        <end position="151"/>
    </location>
</feature>
<feature type="transmembrane region" description="Helical" evidence="1">
    <location>
        <begin position="102"/>
        <end position="121"/>
    </location>
</feature>
<organism evidence="3 4">
    <name type="scientific">Phyllobacterium salinisoli</name>
    <dbReference type="NCBI Taxonomy" id="1899321"/>
    <lineage>
        <taxon>Bacteria</taxon>
        <taxon>Pseudomonadati</taxon>
        <taxon>Pseudomonadota</taxon>
        <taxon>Alphaproteobacteria</taxon>
        <taxon>Hyphomicrobiales</taxon>
        <taxon>Phyllobacteriaceae</taxon>
        <taxon>Phyllobacterium</taxon>
    </lineage>
</organism>
<accession>A0A368K1W8</accession>
<evidence type="ECO:0000313" key="4">
    <source>
        <dbReference type="Proteomes" id="UP000253420"/>
    </source>
</evidence>
<dbReference type="EMBL" id="QOZG01000005">
    <property type="protein sequence ID" value="RCS23388.1"/>
    <property type="molecule type" value="Genomic_DNA"/>
</dbReference>
<dbReference type="InterPro" id="IPR003675">
    <property type="entry name" value="Rce1/LyrA-like_dom"/>
</dbReference>
<evidence type="ECO:0000313" key="3">
    <source>
        <dbReference type="EMBL" id="RCS23388.1"/>
    </source>
</evidence>
<dbReference type="Pfam" id="PF02517">
    <property type="entry name" value="Rce1-like"/>
    <property type="match status" value="1"/>
</dbReference>
<comment type="caution">
    <text evidence="3">The sequence shown here is derived from an EMBL/GenBank/DDBJ whole genome shotgun (WGS) entry which is preliminary data.</text>
</comment>
<dbReference type="Proteomes" id="UP000253420">
    <property type="component" value="Unassembled WGS sequence"/>
</dbReference>
<dbReference type="GO" id="GO:0004175">
    <property type="term" value="F:endopeptidase activity"/>
    <property type="evidence" value="ECO:0007669"/>
    <property type="project" value="UniProtKB-ARBA"/>
</dbReference>
<reference evidence="3 4" key="1">
    <citation type="submission" date="2018-07" db="EMBL/GenBank/DDBJ databases">
        <title>The draft genome of Phyllobacterium salinisoli.</title>
        <authorList>
            <person name="Liu L."/>
            <person name="Li L."/>
            <person name="Zhang X."/>
            <person name="Liang L."/>
        </authorList>
    </citation>
    <scope>NUCLEOTIDE SEQUENCE [LARGE SCALE GENOMIC DNA]</scope>
    <source>
        <strain evidence="3 4">LLAN61</strain>
    </source>
</reference>
<dbReference type="AlphaFoldDB" id="A0A368K1W8"/>
<dbReference type="PANTHER" id="PTHR39430:SF1">
    <property type="entry name" value="PROTEASE"/>
    <property type="match status" value="1"/>
</dbReference>
<sequence length="291" mass="33584">MLRQHLLWISLMRDKARVLLHAALFFLIYHQGSLYLAKYLPLPDPQLFQYLDSLTGYPHLAHRIALWVFALMLYALFTVFWDRENWKQALFVRDSWKGLLKGAAFTLMMVMGVLLVFQLTGLMRVEGFIADRARIAALLFAWVVAQIFNALQEELVFRGYLLRRLATQFNPHLCAILVSLLFGLGHLAQYQFAGFLFATSSGLCFAYVYLHYRNIYVPIGMHGVWDICSHTILNGKIFITATGVPTNLMGMSDRTSYYAVAIAAQLLFLGVFFVWERLWRPQELELKQQSL</sequence>
<gene>
    <name evidence="3" type="ORF">DUT91_13975</name>
</gene>
<keyword evidence="3" id="KW-0378">Hydrolase</keyword>